<dbReference type="EMBL" id="CZAU01000001">
    <property type="protein sequence ID" value="CUO86386.1"/>
    <property type="molecule type" value="Genomic_DNA"/>
</dbReference>
<evidence type="ECO:0000313" key="14">
    <source>
        <dbReference type="Proteomes" id="UP000095598"/>
    </source>
</evidence>
<dbReference type="InterPro" id="IPR055166">
    <property type="entry name" value="Transc_reg_Sar_Rot_HTH"/>
</dbReference>
<dbReference type="GO" id="GO:0005737">
    <property type="term" value="C:cytoplasm"/>
    <property type="evidence" value="ECO:0007669"/>
    <property type="project" value="UniProtKB-SubCell"/>
</dbReference>
<evidence type="ECO:0000256" key="1">
    <source>
        <dbReference type="ARBA" id="ARBA00004496"/>
    </source>
</evidence>
<evidence type="ECO:0000313" key="12">
    <source>
        <dbReference type="Proteomes" id="UP000095553"/>
    </source>
</evidence>
<dbReference type="SUPFAM" id="SSF46785">
    <property type="entry name" value="Winged helix' DNA-binding domain"/>
    <property type="match status" value="1"/>
</dbReference>
<dbReference type="Proteomes" id="UP000095564">
    <property type="component" value="Unassembled WGS sequence"/>
</dbReference>
<dbReference type="InterPro" id="IPR000835">
    <property type="entry name" value="HTH_MarR-typ"/>
</dbReference>
<comment type="subcellular location">
    <subcellularLocation>
        <location evidence="1">Cytoplasm</location>
    </subcellularLocation>
</comment>
<dbReference type="InterPro" id="IPR036388">
    <property type="entry name" value="WH-like_DNA-bd_sf"/>
</dbReference>
<evidence type="ECO:0000313" key="9">
    <source>
        <dbReference type="EMBL" id="CUM91260.1"/>
    </source>
</evidence>
<dbReference type="AlphaFoldDB" id="A0A173SM14"/>
<evidence type="ECO:0000313" key="13">
    <source>
        <dbReference type="Proteomes" id="UP000095564"/>
    </source>
</evidence>
<keyword evidence="3" id="KW-0238">DNA-binding</keyword>
<evidence type="ECO:0000256" key="3">
    <source>
        <dbReference type="ARBA" id="ARBA00023125"/>
    </source>
</evidence>
<evidence type="ECO:0000313" key="11">
    <source>
        <dbReference type="EMBL" id="CUO86386.1"/>
    </source>
</evidence>
<sequence length="144" mass="16880">MDKDRLNNMVVDLFHGISYEEEKAVITDEFKDISNKDLHIIDAIGIKKPKNMSTIAGDLNITVGTLTTAINNLLKKGYVNRKRGEKDRRVVYISLSEKGRKAYSHHREFHKRMIQGLLDTLNEQEQDLLVKVMQYFHDYFREHM</sequence>
<evidence type="ECO:0000256" key="6">
    <source>
        <dbReference type="ARBA" id="ARBA00047188"/>
    </source>
</evidence>
<dbReference type="EMBL" id="CYXT01000008">
    <property type="protein sequence ID" value="CUM91260.1"/>
    <property type="molecule type" value="Genomic_DNA"/>
</dbReference>
<dbReference type="Proteomes" id="UP000095598">
    <property type="component" value="Unassembled WGS sequence"/>
</dbReference>
<keyword evidence="2" id="KW-0805">Transcription regulation</keyword>
<evidence type="ECO:0000259" key="8">
    <source>
        <dbReference type="PROSITE" id="PS50995"/>
    </source>
</evidence>
<organism evidence="9 14">
    <name type="scientific">Anaerostipes hadrus</name>
    <dbReference type="NCBI Taxonomy" id="649756"/>
    <lineage>
        <taxon>Bacteria</taxon>
        <taxon>Bacillati</taxon>
        <taxon>Bacillota</taxon>
        <taxon>Clostridia</taxon>
        <taxon>Lachnospirales</taxon>
        <taxon>Lachnospiraceae</taxon>
        <taxon>Anaerostipes</taxon>
    </lineage>
</organism>
<dbReference type="GO" id="GO:0003700">
    <property type="term" value="F:DNA-binding transcription factor activity"/>
    <property type="evidence" value="ECO:0007669"/>
    <property type="project" value="InterPro"/>
</dbReference>
<evidence type="ECO:0000256" key="5">
    <source>
        <dbReference type="ARBA" id="ARBA00046337"/>
    </source>
</evidence>
<feature type="domain" description="HTH marR-type" evidence="8">
    <location>
        <begin position="1"/>
        <end position="138"/>
    </location>
</feature>
<gene>
    <name evidence="9" type="ORF">ERS852425_01425</name>
    <name evidence="11" type="ORF">ERS852520_00018</name>
    <name evidence="10" type="ORF">ERS852571_01664</name>
</gene>
<reference evidence="12 13" key="1">
    <citation type="submission" date="2015-09" db="EMBL/GenBank/DDBJ databases">
        <authorList>
            <consortium name="Pathogen Informatics"/>
        </authorList>
    </citation>
    <scope>NUCLEOTIDE SEQUENCE [LARGE SCALE GENOMIC DNA]</scope>
    <source>
        <strain evidence="9 14">2789STDY5608868</strain>
        <strain evidence="11 13">2789STDY5834908</strain>
        <strain evidence="10 12">2789STDY5834959</strain>
    </source>
</reference>
<name>A0A173SM14_ANAHA</name>
<protein>
    <recommendedName>
        <fullName evidence="6">HTH-type transcriptional regulator SarZ</fullName>
    </recommendedName>
    <alternativeName>
        <fullName evidence="7">Staphylococcal accessory regulator Z</fullName>
    </alternativeName>
</protein>
<evidence type="ECO:0000313" key="10">
    <source>
        <dbReference type="EMBL" id="CUM96321.1"/>
    </source>
</evidence>
<dbReference type="InterPro" id="IPR036390">
    <property type="entry name" value="WH_DNA-bd_sf"/>
</dbReference>
<evidence type="ECO:0000256" key="4">
    <source>
        <dbReference type="ARBA" id="ARBA00023163"/>
    </source>
</evidence>
<dbReference type="Gene3D" id="1.10.10.10">
    <property type="entry name" value="Winged helix-like DNA-binding domain superfamily/Winged helix DNA-binding domain"/>
    <property type="match status" value="1"/>
</dbReference>
<dbReference type="SMART" id="SM00347">
    <property type="entry name" value="HTH_MARR"/>
    <property type="match status" value="1"/>
</dbReference>
<proteinExistence type="inferred from homology"/>
<keyword evidence="4" id="KW-0804">Transcription</keyword>
<dbReference type="PANTHER" id="PTHR42756">
    <property type="entry name" value="TRANSCRIPTIONAL REGULATOR, MARR"/>
    <property type="match status" value="1"/>
</dbReference>
<dbReference type="EMBL" id="CYXY01000009">
    <property type="protein sequence ID" value="CUM96321.1"/>
    <property type="molecule type" value="Genomic_DNA"/>
</dbReference>
<dbReference type="Proteomes" id="UP000095553">
    <property type="component" value="Unassembled WGS sequence"/>
</dbReference>
<evidence type="ECO:0000256" key="2">
    <source>
        <dbReference type="ARBA" id="ARBA00023015"/>
    </source>
</evidence>
<dbReference type="PRINTS" id="PR00598">
    <property type="entry name" value="HTHMARR"/>
</dbReference>
<dbReference type="PROSITE" id="PS50995">
    <property type="entry name" value="HTH_MARR_2"/>
    <property type="match status" value="1"/>
</dbReference>
<dbReference type="Pfam" id="PF22381">
    <property type="entry name" value="Staph_reg_Sar_Rot"/>
    <property type="match status" value="1"/>
</dbReference>
<evidence type="ECO:0000256" key="7">
    <source>
        <dbReference type="ARBA" id="ARBA00047207"/>
    </source>
</evidence>
<dbReference type="PANTHER" id="PTHR42756:SF1">
    <property type="entry name" value="TRANSCRIPTIONAL REPRESSOR OF EMRAB OPERON"/>
    <property type="match status" value="1"/>
</dbReference>
<accession>A0A173SM14</accession>
<dbReference type="GO" id="GO:0003677">
    <property type="term" value="F:DNA binding"/>
    <property type="evidence" value="ECO:0007669"/>
    <property type="project" value="UniProtKB-KW"/>
</dbReference>
<comment type="similarity">
    <text evidence="5">Belongs to the SarZ family.</text>
</comment>